<evidence type="ECO:0000313" key="6">
    <source>
        <dbReference type="EMBL" id="PMC52532.1"/>
    </source>
</evidence>
<dbReference type="NCBIfam" id="NF000928">
    <property type="entry name" value="PRK00092.1-2"/>
    <property type="match status" value="1"/>
</dbReference>
<dbReference type="Pfam" id="PF02576">
    <property type="entry name" value="RimP_N"/>
    <property type="match status" value="1"/>
</dbReference>
<dbReference type="GO" id="GO:0006412">
    <property type="term" value="P:translation"/>
    <property type="evidence" value="ECO:0007669"/>
    <property type="project" value="TreeGrafter"/>
</dbReference>
<dbReference type="AlphaFoldDB" id="A0A2N6SF04"/>
<dbReference type="SUPFAM" id="SSF74942">
    <property type="entry name" value="YhbC-like, C-terminal domain"/>
    <property type="match status" value="1"/>
</dbReference>
<protein>
    <recommendedName>
        <fullName evidence="3">Ribosome maturation factor RimP</fullName>
    </recommendedName>
</protein>
<sequence>MSIVQKVKSIATEQVKDSNYSLYDVEYVKEGSDYFLRVYFDKDGGLSLDDCVLLSEKLAEELDKEDFISDKYYLEVSSPGIERDLRDLEEVSNSVGKHVYIKTYEKIDNQKEFYGDILSVDGDEITIEYKDKARVKKSVVKYEKIAKIRLAVKF</sequence>
<evidence type="ECO:0000256" key="3">
    <source>
        <dbReference type="HAMAP-Rule" id="MF_01077"/>
    </source>
</evidence>
<dbReference type="PANTHER" id="PTHR33867">
    <property type="entry name" value="RIBOSOME MATURATION FACTOR RIMP"/>
    <property type="match status" value="1"/>
</dbReference>
<dbReference type="Gene3D" id="2.30.30.180">
    <property type="entry name" value="Ribosome maturation factor RimP, C-terminal domain"/>
    <property type="match status" value="1"/>
</dbReference>
<accession>A0A2N6SF04</accession>
<name>A0A2N6SF04_9BACL</name>
<feature type="domain" description="Ribosome maturation factor RimP C-terminal" evidence="5">
    <location>
        <begin position="90"/>
        <end position="154"/>
    </location>
</feature>
<evidence type="ECO:0000259" key="4">
    <source>
        <dbReference type="Pfam" id="PF02576"/>
    </source>
</evidence>
<keyword evidence="2 3" id="KW-0690">Ribosome biogenesis</keyword>
<dbReference type="InterPro" id="IPR028989">
    <property type="entry name" value="RimP_N"/>
</dbReference>
<reference evidence="6 7" key="1">
    <citation type="submission" date="2017-09" db="EMBL/GenBank/DDBJ databases">
        <title>Bacterial strain isolated from the female urinary microbiota.</title>
        <authorList>
            <person name="Thomas-White K."/>
            <person name="Kumar N."/>
            <person name="Forster S."/>
            <person name="Putonti C."/>
            <person name="Lawley T."/>
            <person name="Wolfe A.J."/>
        </authorList>
    </citation>
    <scope>NUCLEOTIDE SEQUENCE [LARGE SCALE GENOMIC DNA]</scope>
    <source>
        <strain evidence="6 7">UMB0186</strain>
    </source>
</reference>
<dbReference type="FunFam" id="3.30.300.70:FF:000001">
    <property type="entry name" value="Ribosome maturation factor RimP"/>
    <property type="match status" value="1"/>
</dbReference>
<dbReference type="CDD" id="cd01734">
    <property type="entry name" value="YlxS_C"/>
    <property type="match status" value="1"/>
</dbReference>
<comment type="function">
    <text evidence="3">Required for maturation of 30S ribosomal subunits.</text>
</comment>
<dbReference type="InterPro" id="IPR028998">
    <property type="entry name" value="RimP_C"/>
</dbReference>
<feature type="domain" description="Ribosome maturation factor RimP N-terminal" evidence="4">
    <location>
        <begin position="12"/>
        <end position="82"/>
    </location>
</feature>
<dbReference type="GO" id="GO:0005829">
    <property type="term" value="C:cytosol"/>
    <property type="evidence" value="ECO:0007669"/>
    <property type="project" value="TreeGrafter"/>
</dbReference>
<dbReference type="STRING" id="84135.GCA_001052115_00198"/>
<dbReference type="Pfam" id="PF17384">
    <property type="entry name" value="DUF150_C"/>
    <property type="match status" value="1"/>
</dbReference>
<dbReference type="InterPro" id="IPR036847">
    <property type="entry name" value="RimP_C_sf"/>
</dbReference>
<dbReference type="SUPFAM" id="SSF75420">
    <property type="entry name" value="YhbC-like, N-terminal domain"/>
    <property type="match status" value="1"/>
</dbReference>
<evidence type="ECO:0000313" key="7">
    <source>
        <dbReference type="Proteomes" id="UP000235670"/>
    </source>
</evidence>
<gene>
    <name evidence="3" type="primary">rimP</name>
    <name evidence="6" type="ORF">CJ218_03600</name>
</gene>
<evidence type="ECO:0000259" key="5">
    <source>
        <dbReference type="Pfam" id="PF17384"/>
    </source>
</evidence>
<comment type="caution">
    <text evidence="6">The sequence shown here is derived from an EMBL/GenBank/DDBJ whole genome shotgun (WGS) entry which is preliminary data.</text>
</comment>
<dbReference type="RefSeq" id="WP_031551661.1">
    <property type="nucleotide sequence ID" value="NZ_CAKARP010000035.1"/>
</dbReference>
<dbReference type="InterPro" id="IPR035956">
    <property type="entry name" value="RimP_N_sf"/>
</dbReference>
<dbReference type="HAMAP" id="MF_01077">
    <property type="entry name" value="RimP"/>
    <property type="match status" value="1"/>
</dbReference>
<comment type="subcellular location">
    <subcellularLocation>
        <location evidence="3">Cytoplasm</location>
    </subcellularLocation>
</comment>
<dbReference type="EMBL" id="PNGT01000003">
    <property type="protein sequence ID" value="PMC52532.1"/>
    <property type="molecule type" value="Genomic_DNA"/>
</dbReference>
<proteinExistence type="inferred from homology"/>
<dbReference type="Proteomes" id="UP000235670">
    <property type="component" value="Unassembled WGS sequence"/>
</dbReference>
<comment type="similarity">
    <text evidence="3">Belongs to the RimP family.</text>
</comment>
<keyword evidence="1 3" id="KW-0963">Cytoplasm</keyword>
<evidence type="ECO:0000256" key="2">
    <source>
        <dbReference type="ARBA" id="ARBA00022517"/>
    </source>
</evidence>
<dbReference type="OrthoDB" id="9805006at2"/>
<dbReference type="PANTHER" id="PTHR33867:SF1">
    <property type="entry name" value="RIBOSOME MATURATION FACTOR RIMP"/>
    <property type="match status" value="1"/>
</dbReference>
<dbReference type="Gene3D" id="3.30.300.70">
    <property type="entry name" value="RimP-like superfamily, N-terminal"/>
    <property type="match status" value="1"/>
</dbReference>
<evidence type="ECO:0000256" key="1">
    <source>
        <dbReference type="ARBA" id="ARBA00022490"/>
    </source>
</evidence>
<dbReference type="InterPro" id="IPR003728">
    <property type="entry name" value="Ribosome_maturation_RimP"/>
</dbReference>
<organism evidence="6 7">
    <name type="scientific">Gemella sanguinis</name>
    <dbReference type="NCBI Taxonomy" id="84135"/>
    <lineage>
        <taxon>Bacteria</taxon>
        <taxon>Bacillati</taxon>
        <taxon>Bacillota</taxon>
        <taxon>Bacilli</taxon>
        <taxon>Bacillales</taxon>
        <taxon>Gemellaceae</taxon>
        <taxon>Gemella</taxon>
    </lineage>
</organism>
<dbReference type="GO" id="GO:0000028">
    <property type="term" value="P:ribosomal small subunit assembly"/>
    <property type="evidence" value="ECO:0007669"/>
    <property type="project" value="TreeGrafter"/>
</dbReference>